<gene>
    <name evidence="2" type="ORF">SCF082_LOCUS36331</name>
</gene>
<proteinExistence type="predicted"/>
<feature type="compositionally biased region" description="Basic and acidic residues" evidence="1">
    <location>
        <begin position="39"/>
        <end position="53"/>
    </location>
</feature>
<reference evidence="2 3" key="1">
    <citation type="submission" date="2024-02" db="EMBL/GenBank/DDBJ databases">
        <authorList>
            <person name="Chen Y."/>
            <person name="Shah S."/>
            <person name="Dougan E. K."/>
            <person name="Thang M."/>
            <person name="Chan C."/>
        </authorList>
    </citation>
    <scope>NUCLEOTIDE SEQUENCE [LARGE SCALE GENOMIC DNA]</scope>
</reference>
<evidence type="ECO:0000256" key="1">
    <source>
        <dbReference type="SAM" id="MobiDB-lite"/>
    </source>
</evidence>
<dbReference type="Proteomes" id="UP001642464">
    <property type="component" value="Unassembled WGS sequence"/>
</dbReference>
<feature type="region of interest" description="Disordered" evidence="1">
    <location>
        <begin position="27"/>
        <end position="73"/>
    </location>
</feature>
<evidence type="ECO:0000313" key="2">
    <source>
        <dbReference type="EMBL" id="CAK9074695.1"/>
    </source>
</evidence>
<organism evidence="2 3">
    <name type="scientific">Durusdinium trenchii</name>
    <dbReference type="NCBI Taxonomy" id="1381693"/>
    <lineage>
        <taxon>Eukaryota</taxon>
        <taxon>Sar</taxon>
        <taxon>Alveolata</taxon>
        <taxon>Dinophyceae</taxon>
        <taxon>Suessiales</taxon>
        <taxon>Symbiodiniaceae</taxon>
        <taxon>Durusdinium</taxon>
    </lineage>
</organism>
<keyword evidence="3" id="KW-1185">Reference proteome</keyword>
<accession>A0ABP0PF89</accession>
<protein>
    <submittedName>
        <fullName evidence="2">Uncharacterized protein</fullName>
    </submittedName>
</protein>
<sequence length="655" mass="73948">MDGTTGDSEPRIDASDLLQDVVSVSSASGLETDLQDSQADAKESEASVQHDGDFGVYTPSGPNLEHDSHCEPDLPDAVLDADREVTRAWTSLTAKPTKFFWEQDFWGDVMSRNLGAVDTLVSTSLSRPQVYTEIGVEQSQQSAEQPLPKRPAYSTFHHVVKDVPPETWMEERDAYWERSIRRWCSLVESWSESETVVCEIKKRVGFQSKAQILVDIFYNKAPSTLFKRVNSLGRLTNYLLKAGSFFPCNESQLYEFLCKERDLGAPASRLKATIEAIVFCRHVLGIEALDQCISSRRCAGAASSQKPHVLKQAPPFSVEHLKVFHYVLFNGKETWDSIFSGMVLFCVYARARWSDAQHCEKLFLDCDYNGKAIFLEGSTRFHKTAKTLQLKHTFLPLVAPAMGVDSVEWCTRWMNLREVMGIENLAKFPLMPAPDCEGRPTVRALSTDEASKWMNMIVERFFPPAPDRYTTHSCKATCLSFLAKAGCSFEDRLVLGYHANPLRMALTYSRDGSSRPLKVLEDCLAMVRDGAFRPDETRSGRFVSGQEPAVPPLVEVIKSEAEEEVEAEAYVTTCTESESGEDDVVLPAKRNFDFVTPEGTDPWKHRKWKTLHLSMRGNTQVFLCGRKIGEAYDMAERRQRFDMVKCRRCFQSKAL</sequence>
<name>A0ABP0PF89_9DINO</name>
<dbReference type="InterPro" id="IPR013762">
    <property type="entry name" value="Integrase-like_cat_sf"/>
</dbReference>
<comment type="caution">
    <text evidence="2">The sequence shown here is derived from an EMBL/GenBank/DDBJ whole genome shotgun (WGS) entry which is preliminary data.</text>
</comment>
<evidence type="ECO:0000313" key="3">
    <source>
        <dbReference type="Proteomes" id="UP001642464"/>
    </source>
</evidence>
<dbReference type="Gene3D" id="1.10.443.10">
    <property type="entry name" value="Intergrase catalytic core"/>
    <property type="match status" value="1"/>
</dbReference>
<dbReference type="EMBL" id="CAXAMM010035669">
    <property type="protein sequence ID" value="CAK9074695.1"/>
    <property type="molecule type" value="Genomic_DNA"/>
</dbReference>